<keyword evidence="2" id="KW-1185">Reference proteome</keyword>
<dbReference type="RefSeq" id="WP_069909095.1">
    <property type="nucleotide sequence ID" value="NZ_LAJE02000132.1"/>
</dbReference>
<comment type="caution">
    <text evidence="1">The sequence shown here is derived from an EMBL/GenBank/DDBJ whole genome shotgun (WGS) entry which is preliminary data.</text>
</comment>
<dbReference type="OrthoDB" id="3078451at2"/>
<organism evidence="1 2">
    <name type="scientific">Devosia insulae DS-56</name>
    <dbReference type="NCBI Taxonomy" id="1116389"/>
    <lineage>
        <taxon>Bacteria</taxon>
        <taxon>Pseudomonadati</taxon>
        <taxon>Pseudomonadota</taxon>
        <taxon>Alphaproteobacteria</taxon>
        <taxon>Hyphomicrobiales</taxon>
        <taxon>Devosiaceae</taxon>
        <taxon>Devosia</taxon>
    </lineage>
</organism>
<gene>
    <name evidence="1" type="ORF">VW23_014890</name>
</gene>
<dbReference type="EMBL" id="LAJE02000132">
    <property type="protein sequence ID" value="OEO31735.1"/>
    <property type="molecule type" value="Genomic_DNA"/>
</dbReference>
<dbReference type="Proteomes" id="UP000095463">
    <property type="component" value="Unassembled WGS sequence"/>
</dbReference>
<name>A0A1E5XT56_9HYPH</name>
<dbReference type="AlphaFoldDB" id="A0A1E5XT56"/>
<reference evidence="1 2" key="1">
    <citation type="journal article" date="2015" name="Genome Announc.">
        <title>Genome Assemblies of Three Soil-Associated Devosia species: D. insulae, D. limi, and D. soli.</title>
        <authorList>
            <person name="Hassan Y.I."/>
            <person name="Lepp D."/>
            <person name="Zhou T."/>
        </authorList>
    </citation>
    <scope>NUCLEOTIDE SEQUENCE [LARGE SCALE GENOMIC DNA]</scope>
    <source>
        <strain evidence="1 2">DS-56</strain>
    </source>
</reference>
<protein>
    <submittedName>
        <fullName evidence="1">Uncharacterized protein</fullName>
    </submittedName>
</protein>
<proteinExistence type="predicted"/>
<accession>A0A1E5XT56</accession>
<sequence length="129" mass="13213">MKREAILGVLTGINLVLLLGIGVTQVLPAIAQGTPGPLRGNGLEIIDGAGRVRASIGIQPAAEGASETVLFRLIHPNGQPSVKIGASLTGAGLSFVGGDDASYIILEAEGPETQLRLVEQEGREQVLAP</sequence>
<evidence type="ECO:0000313" key="1">
    <source>
        <dbReference type="EMBL" id="OEO31735.1"/>
    </source>
</evidence>
<evidence type="ECO:0000313" key="2">
    <source>
        <dbReference type="Proteomes" id="UP000095463"/>
    </source>
</evidence>